<proteinExistence type="predicted"/>
<dbReference type="CDD" id="cd12208">
    <property type="entry name" value="DIP1984-like"/>
    <property type="match status" value="1"/>
</dbReference>
<dbReference type="AlphaFoldDB" id="A0A1G9N8H4"/>
<dbReference type="RefSeq" id="WP_092725212.1">
    <property type="nucleotide sequence ID" value="NZ_FNGW01000003.1"/>
</dbReference>
<evidence type="ECO:0000313" key="2">
    <source>
        <dbReference type="EMBL" id="SDL82165.1"/>
    </source>
</evidence>
<evidence type="ECO:0000256" key="1">
    <source>
        <dbReference type="SAM" id="Coils"/>
    </source>
</evidence>
<organism evidence="2 3">
    <name type="scientific">Romboutsia lituseburensis DSM 797</name>
    <dbReference type="NCBI Taxonomy" id="1121325"/>
    <lineage>
        <taxon>Bacteria</taxon>
        <taxon>Bacillati</taxon>
        <taxon>Bacillota</taxon>
        <taxon>Clostridia</taxon>
        <taxon>Peptostreptococcales</taxon>
        <taxon>Peptostreptococcaceae</taxon>
        <taxon>Romboutsia</taxon>
    </lineage>
</organism>
<sequence length="151" mass="17630">MKLAQALIIRSDYQNKTYELKNRITSNAKVQEGEIASENPIELLNELKSILKELEELIKRINKTNNETRFEGNTTLADAICTRDSIKRKRNILISVIEEASIRIDRYSQSEVKFISTINVSELQKECDLLSKKYRELDIKIQEKNWLTELI</sequence>
<keyword evidence="1" id="KW-0175">Coiled coil</keyword>
<evidence type="ECO:0000313" key="3">
    <source>
        <dbReference type="Proteomes" id="UP000199068"/>
    </source>
</evidence>
<evidence type="ECO:0008006" key="4">
    <source>
        <dbReference type="Google" id="ProtNLM"/>
    </source>
</evidence>
<gene>
    <name evidence="2" type="ORF">SAMN04515677_103499</name>
</gene>
<feature type="coiled-coil region" evidence="1">
    <location>
        <begin position="44"/>
        <end position="71"/>
    </location>
</feature>
<dbReference type="Pfam" id="PF20935">
    <property type="entry name" value="DUF6847"/>
    <property type="match status" value="1"/>
</dbReference>
<reference evidence="2 3" key="1">
    <citation type="submission" date="2016-10" db="EMBL/GenBank/DDBJ databases">
        <authorList>
            <person name="de Groot N.N."/>
        </authorList>
    </citation>
    <scope>NUCLEOTIDE SEQUENCE [LARGE SCALE GENOMIC DNA]</scope>
    <source>
        <strain evidence="2 3">DSM 797</strain>
    </source>
</reference>
<dbReference type="InterPro" id="IPR047741">
    <property type="entry name" value="DIP1984-like"/>
</dbReference>
<dbReference type="EMBL" id="FNGW01000003">
    <property type="protein sequence ID" value="SDL82165.1"/>
    <property type="molecule type" value="Genomic_DNA"/>
</dbReference>
<dbReference type="Proteomes" id="UP000199068">
    <property type="component" value="Unassembled WGS sequence"/>
</dbReference>
<accession>A0A1G9N8H4</accession>
<keyword evidence="3" id="KW-1185">Reference proteome</keyword>
<dbReference type="STRING" id="1121325.SAMN04515677_103499"/>
<dbReference type="Gene3D" id="6.10.320.10">
    <property type="match status" value="1"/>
</dbReference>
<protein>
    <recommendedName>
        <fullName evidence="4">Septicolysin</fullName>
    </recommendedName>
</protein>
<dbReference type="NCBIfam" id="NF038048">
    <property type="entry name" value="DIP1984_fam"/>
    <property type="match status" value="1"/>
</dbReference>
<name>A0A1G9N8H4_9FIRM</name>